<protein>
    <submittedName>
        <fullName evidence="2">Uncharacterized protein</fullName>
    </submittedName>
</protein>
<dbReference type="PANTHER" id="PTHR10039:SF5">
    <property type="entry name" value="NACHT DOMAIN-CONTAINING PROTEIN"/>
    <property type="match status" value="1"/>
</dbReference>
<dbReference type="STRING" id="1209931.A0A135UWQ0"/>
<accession>A0A135UWQ0</accession>
<evidence type="ECO:0000313" key="2">
    <source>
        <dbReference type="EMBL" id="KXH64836.1"/>
    </source>
</evidence>
<gene>
    <name evidence="2" type="ORF">CSAL01_11236</name>
</gene>
<proteinExistence type="predicted"/>
<feature type="compositionally biased region" description="Polar residues" evidence="1">
    <location>
        <begin position="334"/>
        <end position="344"/>
    </location>
</feature>
<evidence type="ECO:0000313" key="3">
    <source>
        <dbReference type="Proteomes" id="UP000070121"/>
    </source>
</evidence>
<dbReference type="AlphaFoldDB" id="A0A135UWQ0"/>
<dbReference type="Proteomes" id="UP000070121">
    <property type="component" value="Unassembled WGS sequence"/>
</dbReference>
<dbReference type="OrthoDB" id="5086500at2759"/>
<reference evidence="2 3" key="1">
    <citation type="submission" date="2014-02" db="EMBL/GenBank/DDBJ databases">
        <title>The genome sequence of Colletotrichum salicis CBS 607.94.</title>
        <authorList>
            <person name="Baroncelli R."/>
            <person name="Thon M.R."/>
        </authorList>
    </citation>
    <scope>NUCLEOTIDE SEQUENCE [LARGE SCALE GENOMIC DNA]</scope>
    <source>
        <strain evidence="2 3">CBS 607.94</strain>
    </source>
</reference>
<dbReference type="EMBL" id="JFFI01000933">
    <property type="protein sequence ID" value="KXH64836.1"/>
    <property type="molecule type" value="Genomic_DNA"/>
</dbReference>
<keyword evidence="3" id="KW-1185">Reference proteome</keyword>
<sequence length="499" mass="56893">MCVSNRAERPFDLRLDDGLRPRLRMEHLTHQDIANYTYDFLTKVGLDSPDLLQNISNEILWKAEGVFIWVYLVLADVKLGIINFAENWDYIYQRSTTLQPDLMKLYRDMWYRLDGRREVHVARAAKYFSLIRNAVELRDAPAELLQRSRAGYRIRRRSSGRLLGVERTAAVARNDGPRAVVKGETDQQKLAAWDEVRIRFTHKTALEFLDSDEGQALCIKAVLIIQCLHGTGTRDTWRVAGSMWQLTEPRIQLKEGFQPSPLLWLIYGHAKDFLMPLESMSQRNMVLFSAAFHGFLGFVDECLASTEIDRPRLCYLPSPGRAGAHRRLRRRVSSKGQTNDSSAVSRGVANSGRIQVVDDGLSDTRWSLGLPKVFFLEVNDAFLLQLLEGNFPSVADISRLRIGGSTPYVRPLPLRVKDSGNQSYFTCKPCVEGIWTTEDMNQLVCKALGYVSYEDLERVFPGPLADKFDTDLDALMSIGCVLPDAHQCQRCLRYETWSM</sequence>
<name>A0A135UWQ0_9PEZI</name>
<evidence type="ECO:0000256" key="1">
    <source>
        <dbReference type="SAM" id="MobiDB-lite"/>
    </source>
</evidence>
<organism evidence="2 3">
    <name type="scientific">Colletotrichum salicis</name>
    <dbReference type="NCBI Taxonomy" id="1209931"/>
    <lineage>
        <taxon>Eukaryota</taxon>
        <taxon>Fungi</taxon>
        <taxon>Dikarya</taxon>
        <taxon>Ascomycota</taxon>
        <taxon>Pezizomycotina</taxon>
        <taxon>Sordariomycetes</taxon>
        <taxon>Hypocreomycetidae</taxon>
        <taxon>Glomerellales</taxon>
        <taxon>Glomerellaceae</taxon>
        <taxon>Colletotrichum</taxon>
        <taxon>Colletotrichum acutatum species complex</taxon>
    </lineage>
</organism>
<feature type="region of interest" description="Disordered" evidence="1">
    <location>
        <begin position="325"/>
        <end position="347"/>
    </location>
</feature>
<comment type="caution">
    <text evidence="2">The sequence shown here is derived from an EMBL/GenBank/DDBJ whole genome shotgun (WGS) entry which is preliminary data.</text>
</comment>
<dbReference type="PANTHER" id="PTHR10039">
    <property type="entry name" value="AMELOGENIN"/>
    <property type="match status" value="1"/>
</dbReference>